<accession>A0AAV7C5Y4</accession>
<dbReference type="AlphaFoldDB" id="A0AAV7C5Y4"/>
<organism evidence="1 2">
    <name type="scientific">Engystomops pustulosus</name>
    <name type="common">Tungara frog</name>
    <name type="synonym">Physalaemus pustulosus</name>
    <dbReference type="NCBI Taxonomy" id="76066"/>
    <lineage>
        <taxon>Eukaryota</taxon>
        <taxon>Metazoa</taxon>
        <taxon>Chordata</taxon>
        <taxon>Craniata</taxon>
        <taxon>Vertebrata</taxon>
        <taxon>Euteleostomi</taxon>
        <taxon>Amphibia</taxon>
        <taxon>Batrachia</taxon>
        <taxon>Anura</taxon>
        <taxon>Neobatrachia</taxon>
        <taxon>Hyloidea</taxon>
        <taxon>Leptodactylidae</taxon>
        <taxon>Leiuperinae</taxon>
        <taxon>Engystomops</taxon>
    </lineage>
</organism>
<name>A0AAV7C5Y4_ENGPU</name>
<protein>
    <submittedName>
        <fullName evidence="1">Uncharacterized protein</fullName>
    </submittedName>
</protein>
<proteinExistence type="predicted"/>
<gene>
    <name evidence="1" type="ORF">GDO81_007100</name>
</gene>
<dbReference type="PANTHER" id="PTHR35845:SF1">
    <property type="entry name" value="SPERMATOGENESIS-ASSOCIATED SERINE-RICH PROTEIN 1"/>
    <property type="match status" value="1"/>
</dbReference>
<comment type="caution">
    <text evidence="1">The sequence shown here is derived from an EMBL/GenBank/DDBJ whole genome shotgun (WGS) entry which is preliminary data.</text>
</comment>
<reference evidence="1" key="1">
    <citation type="thesis" date="2020" institute="ProQuest LLC" country="789 East Eisenhower Parkway, Ann Arbor, MI, USA">
        <title>Comparative Genomics and Chromosome Evolution.</title>
        <authorList>
            <person name="Mudd A.B."/>
        </authorList>
    </citation>
    <scope>NUCLEOTIDE SEQUENCE</scope>
    <source>
        <strain evidence="1">237g6f4</strain>
        <tissue evidence="1">Blood</tissue>
    </source>
</reference>
<evidence type="ECO:0000313" key="1">
    <source>
        <dbReference type="EMBL" id="KAG8580036.1"/>
    </source>
</evidence>
<dbReference type="Pfam" id="PF15160">
    <property type="entry name" value="SASRP1"/>
    <property type="match status" value="1"/>
</dbReference>
<feature type="non-terminal residue" evidence="1">
    <location>
        <position position="1"/>
    </location>
</feature>
<dbReference type="InterPro" id="IPR029165">
    <property type="entry name" value="SASRP1"/>
</dbReference>
<dbReference type="Proteomes" id="UP000824782">
    <property type="component" value="Unassembled WGS sequence"/>
</dbReference>
<dbReference type="PANTHER" id="PTHR35845">
    <property type="entry name" value="SPERMATOGENESIS-ASSOCIATED SERINE-RICH PROTEIN 1"/>
    <property type="match status" value="1"/>
</dbReference>
<sequence length="246" mass="28628">DILDNCNNLLHHGCHCNQDVWPSHPEQDKRTFFPVIDHKVPIHPNCDLDWKPCIRWLPSPRYSEAPLPHIKDAKFPDGIRLQRSYPRSSLRLGSEWSFYPNFGCPFTYHVGKRCIIDGVHKSSHTDSHVHTLPLSTGRKKKVFDPRNGIPAIHPGDKPFRTVEYSHDFHKLGSTLPVVNFRESYKVTADTFIPLQKLPKRPGVPYKVKIHSQNLEAEKKDVEELNRWKPARRSFSMNYLEIEKNKN</sequence>
<keyword evidence="2" id="KW-1185">Reference proteome</keyword>
<evidence type="ECO:0000313" key="2">
    <source>
        <dbReference type="Proteomes" id="UP000824782"/>
    </source>
</evidence>
<dbReference type="EMBL" id="WNYA01000003">
    <property type="protein sequence ID" value="KAG8580036.1"/>
    <property type="molecule type" value="Genomic_DNA"/>
</dbReference>